<organism evidence="3 4">
    <name type="scientific">Jaapia argillacea MUCL 33604</name>
    <dbReference type="NCBI Taxonomy" id="933084"/>
    <lineage>
        <taxon>Eukaryota</taxon>
        <taxon>Fungi</taxon>
        <taxon>Dikarya</taxon>
        <taxon>Basidiomycota</taxon>
        <taxon>Agaricomycotina</taxon>
        <taxon>Agaricomycetes</taxon>
        <taxon>Agaricomycetidae</taxon>
        <taxon>Jaapiales</taxon>
        <taxon>Jaapiaceae</taxon>
        <taxon>Jaapia</taxon>
    </lineage>
</organism>
<evidence type="ECO:0000313" key="3">
    <source>
        <dbReference type="EMBL" id="KDQ55416.1"/>
    </source>
</evidence>
<dbReference type="Pfam" id="PF01636">
    <property type="entry name" value="APH"/>
    <property type="match status" value="1"/>
</dbReference>
<dbReference type="Gene3D" id="3.30.200.20">
    <property type="entry name" value="Phosphorylase Kinase, domain 1"/>
    <property type="match status" value="1"/>
</dbReference>
<dbReference type="InterPro" id="IPR011009">
    <property type="entry name" value="Kinase-like_dom_sf"/>
</dbReference>
<dbReference type="Proteomes" id="UP000027265">
    <property type="component" value="Unassembled WGS sequence"/>
</dbReference>
<name>A0A067PYM0_9AGAM</name>
<protein>
    <recommendedName>
        <fullName evidence="2">Aminoglycoside phosphotransferase domain-containing protein</fullName>
    </recommendedName>
</protein>
<feature type="region of interest" description="Disordered" evidence="1">
    <location>
        <begin position="37"/>
        <end position="56"/>
    </location>
</feature>
<accession>A0A067PYM0</accession>
<dbReference type="InterPro" id="IPR002575">
    <property type="entry name" value="Aminoglycoside_PTrfase"/>
</dbReference>
<evidence type="ECO:0000256" key="1">
    <source>
        <dbReference type="SAM" id="MobiDB-lite"/>
    </source>
</evidence>
<sequence>MAFDFASYLFELTGRTWTVESLDGGFVNHTVRATLHAPPPDSYDASETSHKPSGNELASSLILSGSLVLKQAPPYVAQFPSIELSQRRQFIEAHALEFLHASSEQSPFGLAHVLHAHPNVCIPRLIHHNEPKHLLIQSDLGRQSRNLDKYLLDQSTLPSSAASVGSGLVRFLVDMHHAYDSDPSMLLPGSEISLTFRNSQSERLVHDLVSHTNEHLKTAGVTDYDLLSQRALDHWDNRRRCVFGQGDVWFGTILVGSDGLVNAPSVGICDWEFAGPSHPAIDVAQLGLSVRLPFTGVPLIDQQGHTSSSWAYRRSLLPKVEVSSPVSRRRFFPPSSLTPLRRSRQSSKGHS</sequence>
<feature type="domain" description="Aminoglycoside phosphotransferase" evidence="2">
    <location>
        <begin position="74"/>
        <end position="302"/>
    </location>
</feature>
<proteinExistence type="predicted"/>
<evidence type="ECO:0000259" key="2">
    <source>
        <dbReference type="Pfam" id="PF01636"/>
    </source>
</evidence>
<dbReference type="SUPFAM" id="SSF56112">
    <property type="entry name" value="Protein kinase-like (PK-like)"/>
    <property type="match status" value="1"/>
</dbReference>
<evidence type="ECO:0000313" key="4">
    <source>
        <dbReference type="Proteomes" id="UP000027265"/>
    </source>
</evidence>
<dbReference type="OrthoDB" id="25129at2759"/>
<dbReference type="Gene3D" id="3.90.1200.10">
    <property type="match status" value="1"/>
</dbReference>
<reference evidence="4" key="1">
    <citation type="journal article" date="2014" name="Proc. Natl. Acad. Sci. U.S.A.">
        <title>Extensive sampling of basidiomycete genomes demonstrates inadequacy of the white-rot/brown-rot paradigm for wood decay fungi.</title>
        <authorList>
            <person name="Riley R."/>
            <person name="Salamov A.A."/>
            <person name="Brown D.W."/>
            <person name="Nagy L.G."/>
            <person name="Floudas D."/>
            <person name="Held B.W."/>
            <person name="Levasseur A."/>
            <person name="Lombard V."/>
            <person name="Morin E."/>
            <person name="Otillar R."/>
            <person name="Lindquist E.A."/>
            <person name="Sun H."/>
            <person name="LaButti K.M."/>
            <person name="Schmutz J."/>
            <person name="Jabbour D."/>
            <person name="Luo H."/>
            <person name="Baker S.E."/>
            <person name="Pisabarro A.G."/>
            <person name="Walton J.D."/>
            <person name="Blanchette R.A."/>
            <person name="Henrissat B."/>
            <person name="Martin F."/>
            <person name="Cullen D."/>
            <person name="Hibbett D.S."/>
            <person name="Grigoriev I.V."/>
        </authorList>
    </citation>
    <scope>NUCLEOTIDE SEQUENCE [LARGE SCALE GENOMIC DNA]</scope>
    <source>
        <strain evidence="4">MUCL 33604</strain>
    </source>
</reference>
<dbReference type="InParanoid" id="A0A067PYM0"/>
<dbReference type="AlphaFoldDB" id="A0A067PYM0"/>
<gene>
    <name evidence="3" type="ORF">JAAARDRAFT_195794</name>
</gene>
<keyword evidence="4" id="KW-1185">Reference proteome</keyword>
<dbReference type="HOGENOM" id="CLU_790024_0_0_1"/>
<dbReference type="EMBL" id="KL197725">
    <property type="protein sequence ID" value="KDQ55416.1"/>
    <property type="molecule type" value="Genomic_DNA"/>
</dbReference>